<sequence length="65" mass="7674">MPRKPSSEERRSRAVAQVADFIRKYGRRKQKRGEPNDRVYDRDMEASLKRLSPQDLDALMHDDEA</sequence>
<dbReference type="Proteomes" id="UP000228945">
    <property type="component" value="Chromosome"/>
</dbReference>
<reference evidence="2 3" key="1">
    <citation type="submission" date="2017-10" db="EMBL/GenBank/DDBJ databases">
        <title>Genome sequence of Caulobacter mirabilis FWC38.</title>
        <authorList>
            <person name="Fiebig A."/>
            <person name="Crosson S."/>
        </authorList>
    </citation>
    <scope>NUCLEOTIDE SEQUENCE [LARGE SCALE GENOMIC DNA]</scope>
    <source>
        <strain evidence="2 3">FWC 38</strain>
    </source>
</reference>
<name>A0A2D2B3T2_9CAUL</name>
<feature type="region of interest" description="Disordered" evidence="1">
    <location>
        <begin position="22"/>
        <end position="65"/>
    </location>
</feature>
<dbReference type="AlphaFoldDB" id="A0A2D2B3T2"/>
<gene>
    <name evidence="2" type="ORF">CSW64_06455</name>
</gene>
<evidence type="ECO:0000256" key="1">
    <source>
        <dbReference type="SAM" id="MobiDB-lite"/>
    </source>
</evidence>
<dbReference type="KEGG" id="cmb:CSW64_06455"/>
<feature type="compositionally biased region" description="Basic and acidic residues" evidence="1">
    <location>
        <begin position="32"/>
        <end position="48"/>
    </location>
</feature>
<keyword evidence="3" id="KW-1185">Reference proteome</keyword>
<dbReference type="EMBL" id="CP024201">
    <property type="protein sequence ID" value="ATQ44901.1"/>
    <property type="molecule type" value="Genomic_DNA"/>
</dbReference>
<organism evidence="2 3">
    <name type="scientific">Caulobacter mirabilis</name>
    <dbReference type="NCBI Taxonomy" id="69666"/>
    <lineage>
        <taxon>Bacteria</taxon>
        <taxon>Pseudomonadati</taxon>
        <taxon>Pseudomonadota</taxon>
        <taxon>Alphaproteobacteria</taxon>
        <taxon>Caulobacterales</taxon>
        <taxon>Caulobacteraceae</taxon>
        <taxon>Caulobacter</taxon>
    </lineage>
</organism>
<evidence type="ECO:0000313" key="3">
    <source>
        <dbReference type="Proteomes" id="UP000228945"/>
    </source>
</evidence>
<protein>
    <submittedName>
        <fullName evidence="2">Uncharacterized protein</fullName>
    </submittedName>
</protein>
<proteinExistence type="predicted"/>
<evidence type="ECO:0000313" key="2">
    <source>
        <dbReference type="EMBL" id="ATQ44901.1"/>
    </source>
</evidence>
<accession>A0A2D2B3T2</accession>